<dbReference type="AlphaFoldDB" id="A0A3P3WC59"/>
<dbReference type="RefSeq" id="WP_125018045.1">
    <property type="nucleotide sequence ID" value="NZ_RQVQ01000008.1"/>
</dbReference>
<proteinExistence type="predicted"/>
<keyword evidence="3" id="KW-1185">Reference proteome</keyword>
<dbReference type="Proteomes" id="UP000275719">
    <property type="component" value="Unassembled WGS sequence"/>
</dbReference>
<organism evidence="2 3">
    <name type="scientific">Paenimyroides tangerinum</name>
    <dbReference type="NCBI Taxonomy" id="2488728"/>
    <lineage>
        <taxon>Bacteria</taxon>
        <taxon>Pseudomonadati</taxon>
        <taxon>Bacteroidota</taxon>
        <taxon>Flavobacteriia</taxon>
        <taxon>Flavobacteriales</taxon>
        <taxon>Flavobacteriaceae</taxon>
        <taxon>Paenimyroides</taxon>
    </lineage>
</organism>
<protein>
    <submittedName>
        <fullName evidence="2">Uncharacterized protein</fullName>
    </submittedName>
</protein>
<dbReference type="OrthoDB" id="963096at2"/>
<name>A0A3P3WC59_9FLAO</name>
<reference evidence="2 3" key="1">
    <citation type="submission" date="2018-11" db="EMBL/GenBank/DDBJ databases">
        <title>Flavobacterium sp. nov., YIM 102701-2 draft genome.</title>
        <authorList>
            <person name="Li G."/>
            <person name="Jiang Y."/>
        </authorList>
    </citation>
    <scope>NUCLEOTIDE SEQUENCE [LARGE SCALE GENOMIC DNA]</scope>
    <source>
        <strain evidence="2 3">YIM 102701-2</strain>
    </source>
</reference>
<feature type="chain" id="PRO_5018167732" evidence="1">
    <location>
        <begin position="22"/>
        <end position="130"/>
    </location>
</feature>
<evidence type="ECO:0000256" key="1">
    <source>
        <dbReference type="SAM" id="SignalP"/>
    </source>
</evidence>
<gene>
    <name evidence="2" type="ORF">EG240_04940</name>
</gene>
<evidence type="ECO:0000313" key="2">
    <source>
        <dbReference type="EMBL" id="RRJ91907.1"/>
    </source>
</evidence>
<sequence>MKKILLAAVLLVSALSFTSCSSDDNSTENVQTESKFKGTWTGTYSGEASGTWTAQIDANGEFTGQASSPVASTVFTMKGTVSDSGELDADFYVNNSVVGVFNGTLNANSGQGNWTNTLLSLSGTWQGTKN</sequence>
<dbReference type="EMBL" id="RQVQ01000008">
    <property type="protein sequence ID" value="RRJ91907.1"/>
    <property type="molecule type" value="Genomic_DNA"/>
</dbReference>
<accession>A0A3P3WC59</accession>
<feature type="signal peptide" evidence="1">
    <location>
        <begin position="1"/>
        <end position="21"/>
    </location>
</feature>
<keyword evidence="1" id="KW-0732">Signal</keyword>
<comment type="caution">
    <text evidence="2">The sequence shown here is derived from an EMBL/GenBank/DDBJ whole genome shotgun (WGS) entry which is preliminary data.</text>
</comment>
<dbReference type="PROSITE" id="PS51257">
    <property type="entry name" value="PROKAR_LIPOPROTEIN"/>
    <property type="match status" value="1"/>
</dbReference>
<evidence type="ECO:0000313" key="3">
    <source>
        <dbReference type="Proteomes" id="UP000275719"/>
    </source>
</evidence>